<evidence type="ECO:0000313" key="2">
    <source>
        <dbReference type="Proteomes" id="UP000015105"/>
    </source>
</evidence>
<dbReference type="AlphaFoldDB" id="A0A453SDC8"/>
<dbReference type="Proteomes" id="UP000015105">
    <property type="component" value="Chromosome 7D"/>
</dbReference>
<reference evidence="1" key="4">
    <citation type="submission" date="2019-03" db="UniProtKB">
        <authorList>
            <consortium name="EnsemblPlants"/>
        </authorList>
    </citation>
    <scope>IDENTIFICATION</scope>
</reference>
<organism evidence="1 2">
    <name type="scientific">Aegilops tauschii subsp. strangulata</name>
    <name type="common">Goatgrass</name>
    <dbReference type="NCBI Taxonomy" id="200361"/>
    <lineage>
        <taxon>Eukaryota</taxon>
        <taxon>Viridiplantae</taxon>
        <taxon>Streptophyta</taxon>
        <taxon>Embryophyta</taxon>
        <taxon>Tracheophyta</taxon>
        <taxon>Spermatophyta</taxon>
        <taxon>Magnoliopsida</taxon>
        <taxon>Liliopsida</taxon>
        <taxon>Poales</taxon>
        <taxon>Poaceae</taxon>
        <taxon>BOP clade</taxon>
        <taxon>Pooideae</taxon>
        <taxon>Triticodae</taxon>
        <taxon>Triticeae</taxon>
        <taxon>Triticinae</taxon>
        <taxon>Aegilops</taxon>
    </lineage>
</organism>
<name>A0A453SDC8_AEGTS</name>
<proteinExistence type="predicted"/>
<evidence type="ECO:0000313" key="1">
    <source>
        <dbReference type="EnsemblPlants" id="AET7Gv20904300.1"/>
    </source>
</evidence>
<keyword evidence="2" id="KW-1185">Reference proteome</keyword>
<reference evidence="1" key="3">
    <citation type="journal article" date="2017" name="Nature">
        <title>Genome sequence of the progenitor of the wheat D genome Aegilops tauschii.</title>
        <authorList>
            <person name="Luo M.C."/>
            <person name="Gu Y.Q."/>
            <person name="Puiu D."/>
            <person name="Wang H."/>
            <person name="Twardziok S.O."/>
            <person name="Deal K.R."/>
            <person name="Huo N."/>
            <person name="Zhu T."/>
            <person name="Wang L."/>
            <person name="Wang Y."/>
            <person name="McGuire P.E."/>
            <person name="Liu S."/>
            <person name="Long H."/>
            <person name="Ramasamy R.K."/>
            <person name="Rodriguez J.C."/>
            <person name="Van S.L."/>
            <person name="Yuan L."/>
            <person name="Wang Z."/>
            <person name="Xia Z."/>
            <person name="Xiao L."/>
            <person name="Anderson O.D."/>
            <person name="Ouyang S."/>
            <person name="Liang Y."/>
            <person name="Zimin A.V."/>
            <person name="Pertea G."/>
            <person name="Qi P."/>
            <person name="Bennetzen J.L."/>
            <person name="Dai X."/>
            <person name="Dawson M.W."/>
            <person name="Muller H.G."/>
            <person name="Kugler K."/>
            <person name="Rivarola-Duarte L."/>
            <person name="Spannagl M."/>
            <person name="Mayer K.F.X."/>
            <person name="Lu F.H."/>
            <person name="Bevan M.W."/>
            <person name="Leroy P."/>
            <person name="Li P."/>
            <person name="You F.M."/>
            <person name="Sun Q."/>
            <person name="Liu Z."/>
            <person name="Lyons E."/>
            <person name="Wicker T."/>
            <person name="Salzberg S.L."/>
            <person name="Devos K.M."/>
            <person name="Dvorak J."/>
        </authorList>
    </citation>
    <scope>NUCLEOTIDE SEQUENCE [LARGE SCALE GENOMIC DNA]</scope>
    <source>
        <strain evidence="1">cv. AL8/78</strain>
    </source>
</reference>
<accession>A0A453SDC8</accession>
<dbReference type="Gramene" id="AET7Gv20904300.1">
    <property type="protein sequence ID" value="AET7Gv20904300.1"/>
    <property type="gene ID" value="AET7Gv20904300"/>
</dbReference>
<dbReference type="EnsemblPlants" id="AET7Gv20904300.1">
    <property type="protein sequence ID" value="AET7Gv20904300.1"/>
    <property type="gene ID" value="AET7Gv20904300"/>
</dbReference>
<sequence length="103" mass="11768">IKTPLPPSWSRAEQRRAPLVSVPGGLRACVHERERDRERERERERASSCRPRSLMISAEIINQRGLPSKWASPFFFLLVLVSEPDKTTLHGLSQLLPSFFLAC</sequence>
<reference evidence="2" key="2">
    <citation type="journal article" date="2017" name="Nat. Plants">
        <title>The Aegilops tauschii genome reveals multiple impacts of transposons.</title>
        <authorList>
            <person name="Zhao G."/>
            <person name="Zou C."/>
            <person name="Li K."/>
            <person name="Wang K."/>
            <person name="Li T."/>
            <person name="Gao L."/>
            <person name="Zhang X."/>
            <person name="Wang H."/>
            <person name="Yang Z."/>
            <person name="Liu X."/>
            <person name="Jiang W."/>
            <person name="Mao L."/>
            <person name="Kong X."/>
            <person name="Jiao Y."/>
            <person name="Jia J."/>
        </authorList>
    </citation>
    <scope>NUCLEOTIDE SEQUENCE [LARGE SCALE GENOMIC DNA]</scope>
    <source>
        <strain evidence="2">cv. AL8/78</strain>
    </source>
</reference>
<reference evidence="2" key="1">
    <citation type="journal article" date="2014" name="Science">
        <title>Ancient hybridizations among the ancestral genomes of bread wheat.</title>
        <authorList>
            <consortium name="International Wheat Genome Sequencing Consortium,"/>
            <person name="Marcussen T."/>
            <person name="Sandve S.R."/>
            <person name="Heier L."/>
            <person name="Spannagl M."/>
            <person name="Pfeifer M."/>
            <person name="Jakobsen K.S."/>
            <person name="Wulff B.B."/>
            <person name="Steuernagel B."/>
            <person name="Mayer K.F."/>
            <person name="Olsen O.A."/>
        </authorList>
    </citation>
    <scope>NUCLEOTIDE SEQUENCE [LARGE SCALE GENOMIC DNA]</scope>
    <source>
        <strain evidence="2">cv. AL8/78</strain>
    </source>
</reference>
<reference evidence="1" key="5">
    <citation type="journal article" date="2021" name="G3 (Bethesda)">
        <title>Aegilops tauschii genome assembly Aet v5.0 features greater sequence contiguity and improved annotation.</title>
        <authorList>
            <person name="Wang L."/>
            <person name="Zhu T."/>
            <person name="Rodriguez J.C."/>
            <person name="Deal K.R."/>
            <person name="Dubcovsky J."/>
            <person name="McGuire P.E."/>
            <person name="Lux T."/>
            <person name="Spannagl M."/>
            <person name="Mayer K.F.X."/>
            <person name="Baldrich P."/>
            <person name="Meyers B.C."/>
            <person name="Huo N."/>
            <person name="Gu Y.Q."/>
            <person name="Zhou H."/>
            <person name="Devos K.M."/>
            <person name="Bennetzen J.L."/>
            <person name="Unver T."/>
            <person name="Budak H."/>
            <person name="Gulick P.J."/>
            <person name="Galiba G."/>
            <person name="Kalapos B."/>
            <person name="Nelson D.R."/>
            <person name="Li P."/>
            <person name="You F.M."/>
            <person name="Luo M.C."/>
            <person name="Dvorak J."/>
        </authorList>
    </citation>
    <scope>NUCLEOTIDE SEQUENCE [LARGE SCALE GENOMIC DNA]</scope>
    <source>
        <strain evidence="1">cv. AL8/78</strain>
    </source>
</reference>
<protein>
    <submittedName>
        <fullName evidence="1">Uncharacterized protein</fullName>
    </submittedName>
</protein>